<evidence type="ECO:0000313" key="3">
    <source>
        <dbReference type="Proteomes" id="UP000799428"/>
    </source>
</evidence>
<protein>
    <recommendedName>
        <fullName evidence="4">Secreted protein</fullName>
    </recommendedName>
</protein>
<keyword evidence="3" id="KW-1185">Reference proteome</keyword>
<evidence type="ECO:0008006" key="4">
    <source>
        <dbReference type="Google" id="ProtNLM"/>
    </source>
</evidence>
<dbReference type="AlphaFoldDB" id="A0A6G1K747"/>
<evidence type="ECO:0000313" key="2">
    <source>
        <dbReference type="EMBL" id="KAF2708197.1"/>
    </source>
</evidence>
<sequence length="134" mass="14822">MTPWVLAILCLPVLSLVSRLLGWAGAKILTPIPTLPLQHFSFHSPLRQQKSHSIPPNTHHITRTHTHTLSSSRQCRRLSLSSNSPLGDVHFLCSLPARPAHENFNSTTTQSSRLRVAHLPARKTAIEQTSGLTC</sequence>
<reference evidence="2" key="1">
    <citation type="journal article" date="2020" name="Stud. Mycol.">
        <title>101 Dothideomycetes genomes: a test case for predicting lifestyles and emergence of pathogens.</title>
        <authorList>
            <person name="Haridas S."/>
            <person name="Albert R."/>
            <person name="Binder M."/>
            <person name="Bloem J."/>
            <person name="Labutti K."/>
            <person name="Salamov A."/>
            <person name="Andreopoulos B."/>
            <person name="Baker S."/>
            <person name="Barry K."/>
            <person name="Bills G."/>
            <person name="Bluhm B."/>
            <person name="Cannon C."/>
            <person name="Castanera R."/>
            <person name="Culley D."/>
            <person name="Daum C."/>
            <person name="Ezra D."/>
            <person name="Gonzalez J."/>
            <person name="Henrissat B."/>
            <person name="Kuo A."/>
            <person name="Liang C."/>
            <person name="Lipzen A."/>
            <person name="Lutzoni F."/>
            <person name="Magnuson J."/>
            <person name="Mondo S."/>
            <person name="Nolan M."/>
            <person name="Ohm R."/>
            <person name="Pangilinan J."/>
            <person name="Park H.-J."/>
            <person name="Ramirez L."/>
            <person name="Alfaro M."/>
            <person name="Sun H."/>
            <person name="Tritt A."/>
            <person name="Yoshinaga Y."/>
            <person name="Zwiers L.-H."/>
            <person name="Turgeon B."/>
            <person name="Goodwin S."/>
            <person name="Spatafora J."/>
            <person name="Crous P."/>
            <person name="Grigoriev I."/>
        </authorList>
    </citation>
    <scope>NUCLEOTIDE SEQUENCE</scope>
    <source>
        <strain evidence="2">CBS 279.74</strain>
    </source>
</reference>
<feature type="signal peptide" evidence="1">
    <location>
        <begin position="1"/>
        <end position="26"/>
    </location>
</feature>
<proteinExistence type="predicted"/>
<feature type="chain" id="PRO_5026305536" description="Secreted protein" evidence="1">
    <location>
        <begin position="27"/>
        <end position="134"/>
    </location>
</feature>
<dbReference type="EMBL" id="MU005772">
    <property type="protein sequence ID" value="KAF2708197.1"/>
    <property type="molecule type" value="Genomic_DNA"/>
</dbReference>
<accession>A0A6G1K747</accession>
<name>A0A6G1K747_9PLEO</name>
<keyword evidence="1" id="KW-0732">Signal</keyword>
<evidence type="ECO:0000256" key="1">
    <source>
        <dbReference type="SAM" id="SignalP"/>
    </source>
</evidence>
<organism evidence="2 3">
    <name type="scientific">Pleomassaria siparia CBS 279.74</name>
    <dbReference type="NCBI Taxonomy" id="1314801"/>
    <lineage>
        <taxon>Eukaryota</taxon>
        <taxon>Fungi</taxon>
        <taxon>Dikarya</taxon>
        <taxon>Ascomycota</taxon>
        <taxon>Pezizomycotina</taxon>
        <taxon>Dothideomycetes</taxon>
        <taxon>Pleosporomycetidae</taxon>
        <taxon>Pleosporales</taxon>
        <taxon>Pleomassariaceae</taxon>
        <taxon>Pleomassaria</taxon>
    </lineage>
</organism>
<dbReference type="Proteomes" id="UP000799428">
    <property type="component" value="Unassembled WGS sequence"/>
</dbReference>
<gene>
    <name evidence="2" type="ORF">K504DRAFT_301054</name>
</gene>